<dbReference type="NCBIfam" id="TIGR00116">
    <property type="entry name" value="tsf"/>
    <property type="match status" value="1"/>
</dbReference>
<dbReference type="InterPro" id="IPR001816">
    <property type="entry name" value="Transl_elong_EFTs/EF1B"/>
</dbReference>
<accession>F0SJS8</accession>
<sequence>MAEITAAAVRSLRDRTDLPMMRCKQALVEAGGDEDKAIEILASQIENIKAKRADNDTSEGRIFIAAKEDGSEAALVDFQCETAPVAANDGFIALGNLMAQQLLEGPGASTPEELLAQPAPGKDGRTLQQEFDDLVNKIAEKFTVTHVERVSGPVGLYVHHDGKTGVLFQAEGDASTDPILRDVAMHIAALNPSYAKIDDLDPAAVQAERDRLTEEAKASGKPENIVEKIVEGRMKNFYSDQGVLEAQAFAKDEAKTVAQVLADAKLKAKAFVVRRIG</sequence>
<dbReference type="GO" id="GO:0005737">
    <property type="term" value="C:cytoplasm"/>
    <property type="evidence" value="ECO:0007669"/>
    <property type="project" value="UniProtKB-SubCell"/>
</dbReference>
<dbReference type="RefSeq" id="WP_013630621.1">
    <property type="nucleotide sequence ID" value="NC_015174.1"/>
</dbReference>
<dbReference type="KEGG" id="pbs:Plabr_4343"/>
<organism evidence="7 8">
    <name type="scientific">Rubinisphaera brasiliensis (strain ATCC 49424 / DSM 5305 / JCM 21570 / IAM 15109 / NBRC 103401 / IFAM 1448)</name>
    <name type="common">Planctomyces brasiliensis</name>
    <dbReference type="NCBI Taxonomy" id="756272"/>
    <lineage>
        <taxon>Bacteria</taxon>
        <taxon>Pseudomonadati</taxon>
        <taxon>Planctomycetota</taxon>
        <taxon>Planctomycetia</taxon>
        <taxon>Planctomycetales</taxon>
        <taxon>Planctomycetaceae</taxon>
        <taxon>Rubinisphaera</taxon>
    </lineage>
</organism>
<evidence type="ECO:0000313" key="7">
    <source>
        <dbReference type="EMBL" id="ADY61916.1"/>
    </source>
</evidence>
<dbReference type="GO" id="GO:0003746">
    <property type="term" value="F:translation elongation factor activity"/>
    <property type="evidence" value="ECO:0007669"/>
    <property type="project" value="UniProtKB-UniRule"/>
</dbReference>
<evidence type="ECO:0000256" key="1">
    <source>
        <dbReference type="ARBA" id="ARBA00005532"/>
    </source>
</evidence>
<dbReference type="HOGENOM" id="CLU_047155_0_0_0"/>
<evidence type="ECO:0000256" key="2">
    <source>
        <dbReference type="ARBA" id="ARBA00016956"/>
    </source>
</evidence>
<dbReference type="PANTHER" id="PTHR11741">
    <property type="entry name" value="ELONGATION FACTOR TS"/>
    <property type="match status" value="1"/>
</dbReference>
<keyword evidence="3 5" id="KW-0251">Elongation factor</keyword>
<dbReference type="SUPFAM" id="SSF54713">
    <property type="entry name" value="Elongation factor Ts (EF-Ts), dimerisation domain"/>
    <property type="match status" value="2"/>
</dbReference>
<dbReference type="Gene3D" id="1.10.8.10">
    <property type="entry name" value="DNA helicase RuvA subunit, C-terminal domain"/>
    <property type="match status" value="1"/>
</dbReference>
<comment type="caution">
    <text evidence="5">Lacks conserved residue(s) required for the propagation of feature annotation.</text>
</comment>
<dbReference type="PANTHER" id="PTHR11741:SF0">
    <property type="entry name" value="ELONGATION FACTOR TS, MITOCHONDRIAL"/>
    <property type="match status" value="1"/>
</dbReference>
<dbReference type="eggNOG" id="COG0264">
    <property type="taxonomic scope" value="Bacteria"/>
</dbReference>
<comment type="similarity">
    <text evidence="1 5">Belongs to the EF-Ts family.</text>
</comment>
<evidence type="ECO:0000259" key="6">
    <source>
        <dbReference type="Pfam" id="PF00889"/>
    </source>
</evidence>
<dbReference type="AlphaFoldDB" id="F0SJS8"/>
<dbReference type="Proteomes" id="UP000006860">
    <property type="component" value="Chromosome"/>
</dbReference>
<comment type="subcellular location">
    <subcellularLocation>
        <location evidence="5">Cytoplasm</location>
    </subcellularLocation>
</comment>
<comment type="function">
    <text evidence="5">Associates with the EF-Tu.GDP complex and induces the exchange of GDP to GTP. It remains bound to the aminoacyl-tRNA.EF-Tu.GTP complex up to the GTP hydrolysis stage on the ribosome.</text>
</comment>
<dbReference type="Gene3D" id="3.30.479.20">
    <property type="entry name" value="Elongation factor Ts, dimerisation domain"/>
    <property type="match status" value="2"/>
</dbReference>
<dbReference type="Pfam" id="PF00889">
    <property type="entry name" value="EF_TS"/>
    <property type="match status" value="1"/>
</dbReference>
<dbReference type="HAMAP" id="MF_00050">
    <property type="entry name" value="EF_Ts"/>
    <property type="match status" value="1"/>
</dbReference>
<keyword evidence="4 5" id="KW-0648">Protein biosynthesis</keyword>
<evidence type="ECO:0000256" key="4">
    <source>
        <dbReference type="ARBA" id="ARBA00022917"/>
    </source>
</evidence>
<dbReference type="CDD" id="cd14275">
    <property type="entry name" value="UBA_EF-Ts"/>
    <property type="match status" value="1"/>
</dbReference>
<dbReference type="OrthoDB" id="9808348at2"/>
<evidence type="ECO:0000313" key="8">
    <source>
        <dbReference type="Proteomes" id="UP000006860"/>
    </source>
</evidence>
<keyword evidence="5" id="KW-0963">Cytoplasm</keyword>
<gene>
    <name evidence="5" type="primary">tsf</name>
    <name evidence="7" type="ordered locus">Plabr_4343</name>
</gene>
<dbReference type="EMBL" id="CP002546">
    <property type="protein sequence ID" value="ADY61916.1"/>
    <property type="molecule type" value="Genomic_DNA"/>
</dbReference>
<dbReference type="InterPro" id="IPR009060">
    <property type="entry name" value="UBA-like_sf"/>
</dbReference>
<evidence type="ECO:0000256" key="3">
    <source>
        <dbReference type="ARBA" id="ARBA00022768"/>
    </source>
</evidence>
<feature type="domain" description="Translation elongation factor EFTs/EF1B dimerisation" evidence="6">
    <location>
        <begin position="73"/>
        <end position="277"/>
    </location>
</feature>
<dbReference type="FunFam" id="1.10.286.20:FF:000001">
    <property type="entry name" value="Elongation factor Ts"/>
    <property type="match status" value="1"/>
</dbReference>
<evidence type="ECO:0000256" key="5">
    <source>
        <dbReference type="HAMAP-Rule" id="MF_00050"/>
    </source>
</evidence>
<dbReference type="STRING" id="756272.Plabr_4343"/>
<keyword evidence="8" id="KW-1185">Reference proteome</keyword>
<dbReference type="InterPro" id="IPR014039">
    <property type="entry name" value="Transl_elong_EFTs/EF1B_dimer"/>
</dbReference>
<name>F0SJS8_RUBBR</name>
<dbReference type="Gene3D" id="1.10.286.20">
    <property type="match status" value="1"/>
</dbReference>
<dbReference type="InterPro" id="IPR036402">
    <property type="entry name" value="EF-Ts_dimer_sf"/>
</dbReference>
<dbReference type="SUPFAM" id="SSF46934">
    <property type="entry name" value="UBA-like"/>
    <property type="match status" value="1"/>
</dbReference>
<protein>
    <recommendedName>
        <fullName evidence="2 5">Elongation factor Ts</fullName>
        <shortName evidence="5">EF-Ts</shortName>
    </recommendedName>
</protein>
<reference evidence="8" key="1">
    <citation type="submission" date="2011-02" db="EMBL/GenBank/DDBJ databases">
        <title>The complete genome of Planctomyces brasiliensis DSM 5305.</title>
        <authorList>
            <person name="Lucas S."/>
            <person name="Copeland A."/>
            <person name="Lapidus A."/>
            <person name="Bruce D."/>
            <person name="Goodwin L."/>
            <person name="Pitluck S."/>
            <person name="Kyrpides N."/>
            <person name="Mavromatis K."/>
            <person name="Pagani I."/>
            <person name="Ivanova N."/>
            <person name="Ovchinnikova G."/>
            <person name="Lu M."/>
            <person name="Detter J.C."/>
            <person name="Han C."/>
            <person name="Land M."/>
            <person name="Hauser L."/>
            <person name="Markowitz V."/>
            <person name="Cheng J.-F."/>
            <person name="Hugenholtz P."/>
            <person name="Woyke T."/>
            <person name="Wu D."/>
            <person name="Tindall B."/>
            <person name="Pomrenke H.G."/>
            <person name="Brambilla E."/>
            <person name="Klenk H.-P."/>
            <person name="Eisen J.A."/>
        </authorList>
    </citation>
    <scope>NUCLEOTIDE SEQUENCE [LARGE SCALE GENOMIC DNA]</scope>
    <source>
        <strain evidence="8">ATCC 49424 / DSM 5305 / JCM 21570 / NBRC 103401 / IFAM 1448</strain>
    </source>
</reference>
<dbReference type="FunFam" id="1.10.8.10:FF:000001">
    <property type="entry name" value="Elongation factor Ts"/>
    <property type="match status" value="1"/>
</dbReference>
<proteinExistence type="inferred from homology"/>